<reference evidence="1" key="1">
    <citation type="submission" date="2018-02" db="EMBL/GenBank/DDBJ databases">
        <title>Rhizophora mucronata_Transcriptome.</title>
        <authorList>
            <person name="Meera S.P."/>
            <person name="Sreeshan A."/>
            <person name="Augustine A."/>
        </authorList>
    </citation>
    <scope>NUCLEOTIDE SEQUENCE</scope>
    <source>
        <tissue evidence="1">Leaf</tissue>
    </source>
</reference>
<protein>
    <submittedName>
        <fullName evidence="1">Uncharacterized protein MANES_08G016600</fullName>
    </submittedName>
</protein>
<name>A0A2P2MRF9_RHIMU</name>
<dbReference type="EMBL" id="GGEC01052317">
    <property type="protein sequence ID" value="MBX32801.1"/>
    <property type="molecule type" value="Transcribed_RNA"/>
</dbReference>
<sequence>MFCVPIIRSFLWFSRQFLIDFHRDEARAGFSRRRRSSFSGVESVRGGLGRRWL</sequence>
<organism evidence="1">
    <name type="scientific">Rhizophora mucronata</name>
    <name type="common">Asiatic mangrove</name>
    <dbReference type="NCBI Taxonomy" id="61149"/>
    <lineage>
        <taxon>Eukaryota</taxon>
        <taxon>Viridiplantae</taxon>
        <taxon>Streptophyta</taxon>
        <taxon>Embryophyta</taxon>
        <taxon>Tracheophyta</taxon>
        <taxon>Spermatophyta</taxon>
        <taxon>Magnoliopsida</taxon>
        <taxon>eudicotyledons</taxon>
        <taxon>Gunneridae</taxon>
        <taxon>Pentapetalae</taxon>
        <taxon>rosids</taxon>
        <taxon>fabids</taxon>
        <taxon>Malpighiales</taxon>
        <taxon>Rhizophoraceae</taxon>
        <taxon>Rhizophora</taxon>
    </lineage>
</organism>
<dbReference type="AlphaFoldDB" id="A0A2P2MRF9"/>
<accession>A0A2P2MRF9</accession>
<proteinExistence type="predicted"/>
<evidence type="ECO:0000313" key="1">
    <source>
        <dbReference type="EMBL" id="MBX32801.1"/>
    </source>
</evidence>